<keyword evidence="4" id="KW-0456">Lyase</keyword>
<dbReference type="NCBIfam" id="TIGR03528">
    <property type="entry name" value="2_3_DAP_am_ly"/>
    <property type="match status" value="1"/>
</dbReference>
<keyword evidence="6" id="KW-1185">Reference proteome</keyword>
<dbReference type="AlphaFoldDB" id="A0A1V4IPZ9"/>
<dbReference type="Proteomes" id="UP000191056">
    <property type="component" value="Unassembled WGS sequence"/>
</dbReference>
<dbReference type="Proteomes" id="UP000265930">
    <property type="component" value="Unassembled WGS sequence"/>
</dbReference>
<dbReference type="Pfam" id="PF00291">
    <property type="entry name" value="PALP"/>
    <property type="match status" value="1"/>
</dbReference>
<sequence>MTENFKNVNFKRKNEKKTSLDFLNIDVARKAQKFHSSFHNYSMTPLTELKNLASALGVSNIYVKDESYRFGLNAFKVLGGSYAIGNYIAEKLGQDIDNLPYDKMTSDEVKKELGDITFITATDGNHGRGVAWTANRLRQKSVVYMPKGSSLERLNNIKTEGADASITDMNYDEAVRFSNDLAEKNGWVMVQDTAWEGYEKIPTWIMQGYTTMAYEAYMQLQEMKEDMPTHIFLQAGVGAFAGAVQGFFASVYGENRPITTIVEPNKADCIYRTSEKNDGKLHFVTGDMDTIMAGLACGEPCRIGYEVLHDYSDNFVSCPDYVTAKGMRVMGNPVESDKKIISGESGAVTVGLIAEILENKDLQWLKEELKLDENSRILCFSTEGNTDKESYRDIVWNGKYPSYR</sequence>
<dbReference type="NCBIfam" id="TIGR01747">
    <property type="entry name" value="diampropi_NH3ly"/>
    <property type="match status" value="1"/>
</dbReference>
<evidence type="ECO:0000313" key="5">
    <source>
        <dbReference type="EMBL" id="RII32485.1"/>
    </source>
</evidence>
<evidence type="ECO:0000313" key="7">
    <source>
        <dbReference type="Proteomes" id="UP000265930"/>
    </source>
</evidence>
<dbReference type="Gene3D" id="3.40.50.1100">
    <property type="match status" value="3"/>
</dbReference>
<comment type="cofactor">
    <cofactor evidence="1">
        <name>pyridoxal 5'-phosphate</name>
        <dbReference type="ChEBI" id="CHEBI:597326"/>
    </cofactor>
</comment>
<dbReference type="OrthoDB" id="34584at2"/>
<dbReference type="NCBIfam" id="NF006058">
    <property type="entry name" value="PRK08206.1"/>
    <property type="match status" value="1"/>
</dbReference>
<dbReference type="InterPro" id="IPR019871">
    <property type="entry name" value="DiNH2propionate_NH3-lyase_sub"/>
</dbReference>
<evidence type="ECO:0000259" key="3">
    <source>
        <dbReference type="Pfam" id="PF00291"/>
    </source>
</evidence>
<organism evidence="4 6">
    <name type="scientific">Clostridium chromiireducens</name>
    <dbReference type="NCBI Taxonomy" id="225345"/>
    <lineage>
        <taxon>Bacteria</taxon>
        <taxon>Bacillati</taxon>
        <taxon>Bacillota</taxon>
        <taxon>Clostridia</taxon>
        <taxon>Eubacteriales</taxon>
        <taxon>Clostridiaceae</taxon>
        <taxon>Clostridium</taxon>
    </lineage>
</organism>
<dbReference type="SUPFAM" id="SSF53686">
    <property type="entry name" value="Tryptophan synthase beta subunit-like PLP-dependent enzymes"/>
    <property type="match status" value="1"/>
</dbReference>
<name>A0A1V4IPZ9_9CLOT</name>
<keyword evidence="2" id="KW-0663">Pyridoxal phosphate</keyword>
<dbReference type="PANTHER" id="PTHR42937">
    <property type="match status" value="1"/>
</dbReference>
<reference evidence="5 7" key="2">
    <citation type="submission" date="2018-08" db="EMBL/GenBank/DDBJ databases">
        <title>Genome of Clostridium chromiireducens C1, DSM12136.</title>
        <authorList>
            <person name="Xing M."/>
            <person name="Wei Y."/>
            <person name="Ang E.L."/>
            <person name="Zhao H."/>
            <person name="Zhang Y."/>
        </authorList>
    </citation>
    <scope>NUCLEOTIDE SEQUENCE [LARGE SCALE GENOMIC DNA]</scope>
    <source>
        <strain evidence="5 7">C1</strain>
    </source>
</reference>
<dbReference type="PANTHER" id="PTHR42937:SF1">
    <property type="entry name" value="DIAMINOPROPIONATE AMMONIA-LYASE"/>
    <property type="match status" value="1"/>
</dbReference>
<dbReference type="STRING" id="225345.CLCHR_22290"/>
<feature type="domain" description="Tryptophan synthase beta chain-like PALP" evidence="3">
    <location>
        <begin position="41"/>
        <end position="355"/>
    </location>
</feature>
<reference evidence="4 6" key="1">
    <citation type="submission" date="2017-03" db="EMBL/GenBank/DDBJ databases">
        <title>Genome sequence of Clostridium chromiireducens DSM 23318.</title>
        <authorList>
            <person name="Poehlein A."/>
            <person name="Daniel R."/>
        </authorList>
    </citation>
    <scope>NUCLEOTIDE SEQUENCE [LARGE SCALE GENOMIC DNA]</scope>
    <source>
        <strain evidence="4 6">DSM 23318</strain>
    </source>
</reference>
<dbReference type="CDD" id="cd00640">
    <property type="entry name" value="Trp-synth-beta_II"/>
    <property type="match status" value="1"/>
</dbReference>
<accession>A0A1V4IPZ9</accession>
<evidence type="ECO:0000256" key="1">
    <source>
        <dbReference type="ARBA" id="ARBA00001933"/>
    </source>
</evidence>
<dbReference type="EMBL" id="MZGT01000026">
    <property type="protein sequence ID" value="OPJ62092.1"/>
    <property type="molecule type" value="Genomic_DNA"/>
</dbReference>
<dbReference type="InterPro" id="IPR036052">
    <property type="entry name" value="TrpB-like_PALP_sf"/>
</dbReference>
<dbReference type="RefSeq" id="WP_079439864.1">
    <property type="nucleotide sequence ID" value="NZ_MZGT01000026.1"/>
</dbReference>
<comment type="caution">
    <text evidence="4">The sequence shown here is derived from an EMBL/GenBank/DDBJ whole genome shotgun (WGS) entry which is preliminary data.</text>
</comment>
<dbReference type="GO" id="GO:0030170">
    <property type="term" value="F:pyridoxal phosphate binding"/>
    <property type="evidence" value="ECO:0007669"/>
    <property type="project" value="InterPro"/>
</dbReference>
<dbReference type="GO" id="GO:0008838">
    <property type="term" value="F:diaminopropionate ammonia-lyase activity"/>
    <property type="evidence" value="ECO:0007669"/>
    <property type="project" value="UniProtKB-EC"/>
</dbReference>
<evidence type="ECO:0000313" key="6">
    <source>
        <dbReference type="Proteomes" id="UP000191056"/>
    </source>
</evidence>
<dbReference type="InterPro" id="IPR001926">
    <property type="entry name" value="TrpB-like_PALP"/>
</dbReference>
<gene>
    <name evidence="4" type="primary">dpaL</name>
    <name evidence="4" type="ORF">CLCHR_22290</name>
    <name evidence="5" type="ORF">D2A34_22710</name>
</gene>
<evidence type="ECO:0000256" key="2">
    <source>
        <dbReference type="ARBA" id="ARBA00022898"/>
    </source>
</evidence>
<dbReference type="GO" id="GO:1901605">
    <property type="term" value="P:alpha-amino acid metabolic process"/>
    <property type="evidence" value="ECO:0007669"/>
    <property type="project" value="UniProtKB-ARBA"/>
</dbReference>
<evidence type="ECO:0000313" key="4">
    <source>
        <dbReference type="EMBL" id="OPJ62092.1"/>
    </source>
</evidence>
<protein>
    <submittedName>
        <fullName evidence="4">Diaminopropionate ammonia-lyase</fullName>
        <ecNumber evidence="4">4.3.1.15</ecNumber>
    </submittedName>
</protein>
<dbReference type="InterPro" id="IPR010081">
    <property type="entry name" value="DiNH2opropionate_NH3_lyase"/>
</dbReference>
<dbReference type="EC" id="4.3.1.15" evidence="4"/>
<proteinExistence type="predicted"/>
<dbReference type="EMBL" id="QXDJ01000007">
    <property type="protein sequence ID" value="RII32485.1"/>
    <property type="molecule type" value="Genomic_DNA"/>
</dbReference>